<dbReference type="PANTHER" id="PTHR10353">
    <property type="entry name" value="GLYCOSYL HYDROLASE"/>
    <property type="match status" value="1"/>
</dbReference>
<evidence type="ECO:0000256" key="1">
    <source>
        <dbReference type="ARBA" id="ARBA00010838"/>
    </source>
</evidence>
<evidence type="ECO:0000256" key="4">
    <source>
        <dbReference type="RuleBase" id="RU003690"/>
    </source>
</evidence>
<name>A0A8J5L620_ZINOF</name>
<dbReference type="GO" id="GO:0005975">
    <property type="term" value="P:carbohydrate metabolic process"/>
    <property type="evidence" value="ECO:0007669"/>
    <property type="project" value="InterPro"/>
</dbReference>
<comment type="similarity">
    <text evidence="1 4">Belongs to the glycosyl hydrolase 1 family.</text>
</comment>
<protein>
    <submittedName>
        <fullName evidence="5">Uncharacterized protein</fullName>
    </submittedName>
</protein>
<organism evidence="5 6">
    <name type="scientific">Zingiber officinale</name>
    <name type="common">Ginger</name>
    <name type="synonym">Amomum zingiber</name>
    <dbReference type="NCBI Taxonomy" id="94328"/>
    <lineage>
        <taxon>Eukaryota</taxon>
        <taxon>Viridiplantae</taxon>
        <taxon>Streptophyta</taxon>
        <taxon>Embryophyta</taxon>
        <taxon>Tracheophyta</taxon>
        <taxon>Spermatophyta</taxon>
        <taxon>Magnoliopsida</taxon>
        <taxon>Liliopsida</taxon>
        <taxon>Zingiberales</taxon>
        <taxon>Zingiberaceae</taxon>
        <taxon>Zingiber</taxon>
    </lineage>
</organism>
<dbReference type="InterPro" id="IPR001360">
    <property type="entry name" value="Glyco_hydro_1"/>
</dbReference>
<dbReference type="AlphaFoldDB" id="A0A8J5L620"/>
<evidence type="ECO:0000313" key="6">
    <source>
        <dbReference type="Proteomes" id="UP000734854"/>
    </source>
</evidence>
<dbReference type="Pfam" id="PF00232">
    <property type="entry name" value="Glyco_hydro_1"/>
    <property type="match status" value="1"/>
</dbReference>
<dbReference type="Proteomes" id="UP000734854">
    <property type="component" value="Unassembled WGS sequence"/>
</dbReference>
<comment type="caution">
    <text evidence="5">The sequence shown here is derived from an EMBL/GenBank/DDBJ whole genome shotgun (WGS) entry which is preliminary data.</text>
</comment>
<keyword evidence="6" id="KW-1185">Reference proteome</keyword>
<dbReference type="Gene3D" id="3.20.20.80">
    <property type="entry name" value="Glycosidases"/>
    <property type="match status" value="1"/>
</dbReference>
<evidence type="ECO:0000256" key="2">
    <source>
        <dbReference type="ARBA" id="ARBA00022801"/>
    </source>
</evidence>
<dbReference type="InterPro" id="IPR017853">
    <property type="entry name" value="GH"/>
</dbReference>
<reference evidence="5 6" key="1">
    <citation type="submission" date="2020-08" db="EMBL/GenBank/DDBJ databases">
        <title>Plant Genome Project.</title>
        <authorList>
            <person name="Zhang R.-G."/>
        </authorList>
    </citation>
    <scope>NUCLEOTIDE SEQUENCE [LARGE SCALE GENOMIC DNA]</scope>
    <source>
        <tissue evidence="5">Rhizome</tissue>
    </source>
</reference>
<dbReference type="EMBL" id="JACMSC010000011">
    <property type="protein sequence ID" value="KAG6501760.1"/>
    <property type="molecule type" value="Genomic_DNA"/>
</dbReference>
<evidence type="ECO:0000256" key="3">
    <source>
        <dbReference type="ARBA" id="ARBA00023295"/>
    </source>
</evidence>
<gene>
    <name evidence="5" type="ORF">ZIOFF_041643</name>
</gene>
<dbReference type="GO" id="GO:0008422">
    <property type="term" value="F:beta-glucosidase activity"/>
    <property type="evidence" value="ECO:0007669"/>
    <property type="project" value="TreeGrafter"/>
</dbReference>
<proteinExistence type="inferred from homology"/>
<keyword evidence="3" id="KW-0326">Glycosidase</keyword>
<dbReference type="PANTHER" id="PTHR10353:SF137">
    <property type="entry name" value="MYROSINASE 3-RELATED"/>
    <property type="match status" value="1"/>
</dbReference>
<evidence type="ECO:0000313" key="5">
    <source>
        <dbReference type="EMBL" id="KAG6501760.1"/>
    </source>
</evidence>
<keyword evidence="2" id="KW-0378">Hydrolase</keyword>
<sequence length="198" mass="22375">MAGFYRDDFRNYAETCFRNFGDRVKHWITFNEPWSYSIGGYGLGFLAPGRCSNWEEQRCSNGDSSKEPYIVAHHQLLAHAAAVLVYKRKYQKLSMNMVRAVEAAWGWAIHVRNDGGRVWRRNGKSAEAMSLRKVEVANLFYSMQHEGPKGSRPNGYNSMSLDDILQARKKTDNCGRIVATENLGSVSPSPDFASALDL</sequence>
<accession>A0A8J5L620</accession>
<dbReference type="SUPFAM" id="SSF51445">
    <property type="entry name" value="(Trans)glycosidases"/>
    <property type="match status" value="1"/>
</dbReference>